<dbReference type="OrthoDB" id="283514at2"/>
<accession>A0A0H4VFF1</accession>
<dbReference type="EMBL" id="CP011310">
    <property type="protein sequence ID" value="AKQ43085.2"/>
    <property type="molecule type" value="Genomic_DNA"/>
</dbReference>
<dbReference type="NCBIfam" id="NF041366">
    <property type="entry name" value="GntA_guanitoxin"/>
    <property type="match status" value="1"/>
</dbReference>
<reference evidence="1 2" key="1">
    <citation type="journal article" date="2015" name="Int. J. Syst. Evol. Microbiol.">
        <title>Erythrobacter atlanticus sp. nov., a bacterium from ocean sediment able to degrade polycyclic aromatic hydrocarbons.</title>
        <authorList>
            <person name="Zhuang L."/>
            <person name="Liu Y."/>
            <person name="Wang L."/>
            <person name="Wang W."/>
            <person name="Shao Z."/>
        </authorList>
    </citation>
    <scope>NUCLEOTIDE SEQUENCE [LARGE SCALE GENOMIC DNA]</scope>
    <source>
        <strain evidence="2">s21-N3</strain>
    </source>
</reference>
<protein>
    <recommendedName>
        <fullName evidence="3">YqcI/YcgG family protein</fullName>
    </recommendedName>
</protein>
<evidence type="ECO:0000313" key="2">
    <source>
        <dbReference type="Proteomes" id="UP000059113"/>
    </source>
</evidence>
<proteinExistence type="predicted"/>
<reference evidence="2" key="2">
    <citation type="submission" date="2015-04" db="EMBL/GenBank/DDBJ databases">
        <title>The complete genome sequence of Erythrobacter sp. s21-N3.</title>
        <authorList>
            <person name="Zhuang L."/>
            <person name="Liu Y."/>
            <person name="Shao Z."/>
        </authorList>
    </citation>
    <scope>NUCLEOTIDE SEQUENCE [LARGE SCALE GENOMIC DNA]</scope>
    <source>
        <strain evidence="2">s21-N3</strain>
    </source>
</reference>
<name>A0A0H4VFF1_9SPHN</name>
<dbReference type="Pfam" id="PF08892">
    <property type="entry name" value="YqcI_YcgG"/>
    <property type="match status" value="1"/>
</dbReference>
<dbReference type="STRING" id="1648404.CP97_02545"/>
<keyword evidence="2" id="KW-1185">Reference proteome</keyword>
<organism evidence="1 2">
    <name type="scientific">Aurantiacibacter atlanticus</name>
    <dbReference type="NCBI Taxonomy" id="1648404"/>
    <lineage>
        <taxon>Bacteria</taxon>
        <taxon>Pseudomonadati</taxon>
        <taxon>Pseudomonadota</taxon>
        <taxon>Alphaproteobacteria</taxon>
        <taxon>Sphingomonadales</taxon>
        <taxon>Erythrobacteraceae</taxon>
        <taxon>Aurantiacibacter</taxon>
    </lineage>
</organism>
<dbReference type="PANTHER" id="PTHR40045">
    <property type="entry name" value="YCGG FAMILY PROTEIN"/>
    <property type="match status" value="1"/>
</dbReference>
<evidence type="ECO:0000313" key="1">
    <source>
        <dbReference type="EMBL" id="AKQ43085.2"/>
    </source>
</evidence>
<dbReference type="PANTHER" id="PTHR40045:SF1">
    <property type="entry name" value="YQCI_YCGG FAMILY PROTEIN"/>
    <property type="match status" value="1"/>
</dbReference>
<dbReference type="InterPro" id="IPR014988">
    <property type="entry name" value="Uncharacterised_YqcI/YcgG"/>
</dbReference>
<sequence length="255" mass="28485">MKPLEEDILGQGIKKLIAAPEPSLSASDKHASAITLAEQFRAFIKASNYPCVGAKSALSKNQMTAYIGSDLESSWDDVALANQLVSFAHAYKKSRPLFITFAAFFPKTRAMSENEFEAALWERIASLQAKDKWFGQQYDEAVSPDPTSPKFSLSFGGQSFFIVGMHPAASRPARQFDVPVLIFNLHDQFERLREDGRYEKMRSTIIDRDVDLAGSVNPMLSRHGEMSEARQYAGRIVGPDWVCPWPGREDEANET</sequence>
<gene>
    <name evidence="1" type="ORF">CP97_02545</name>
</gene>
<evidence type="ECO:0008006" key="3">
    <source>
        <dbReference type="Google" id="ProtNLM"/>
    </source>
</evidence>
<dbReference type="KEGG" id="ery:CP97_02545"/>
<dbReference type="Proteomes" id="UP000059113">
    <property type="component" value="Chromosome"/>
</dbReference>
<dbReference type="AlphaFoldDB" id="A0A0H4VFF1"/>